<dbReference type="InterPro" id="IPR024932">
    <property type="entry name" value="ApbE"/>
</dbReference>
<reference evidence="12" key="1">
    <citation type="journal article" date="2019" name="Int. J. Syst. Evol. Microbiol.">
        <title>The Global Catalogue of Microorganisms (GCM) 10K type strain sequencing project: providing services to taxonomists for standard genome sequencing and annotation.</title>
        <authorList>
            <consortium name="The Broad Institute Genomics Platform"/>
            <consortium name="The Broad Institute Genome Sequencing Center for Infectious Disease"/>
            <person name="Wu L."/>
            <person name="Ma J."/>
        </authorList>
    </citation>
    <scope>NUCLEOTIDE SEQUENCE [LARGE SCALE GENOMIC DNA]</scope>
    <source>
        <strain evidence="12">TISTR 2466</strain>
    </source>
</reference>
<sequence length="318" mass="35721">MPEFHSIQMNTRVHTSGLNAPDASRIFEWMTETESRFSRFLVSSELYQVNQSPNLPVTVSPRFAELLFEALRFYSETGGIFNPFLGDVLQELGYDRSFEKMDRLHARRAPGIRPASSEKVAFEFDIEKRNVNLHSGCSLDFGGIAKGWAVQKSALALIHDGRSKGMINAGGDIMCWSDERCLKPWVIDIAHPFSDDKKIGRLNLRAGRFGVATSSTIKRSWSDGHHRFHHLIDPRTALPSESDIIQATALGTELLPCEIYAKCLLIMGSRCGPAWLEARRSDLAYVFIDKQGEVIASPNLNEICINEHLPDKLSFPLK</sequence>
<evidence type="ECO:0000256" key="4">
    <source>
        <dbReference type="ARBA" id="ARBA00022630"/>
    </source>
</evidence>
<dbReference type="RefSeq" id="WP_253063503.1">
    <property type="nucleotide sequence ID" value="NZ_JAMXWM010000021.1"/>
</dbReference>
<name>A0ABW5S4R0_9BACL</name>
<keyword evidence="7" id="KW-0274">FAD</keyword>
<evidence type="ECO:0000313" key="12">
    <source>
        <dbReference type="Proteomes" id="UP001597399"/>
    </source>
</evidence>
<dbReference type="EMBL" id="JBHUMQ010000028">
    <property type="protein sequence ID" value="MFD2694587.1"/>
    <property type="molecule type" value="Genomic_DNA"/>
</dbReference>
<dbReference type="SUPFAM" id="SSF143631">
    <property type="entry name" value="ApbE-like"/>
    <property type="match status" value="1"/>
</dbReference>
<evidence type="ECO:0000256" key="7">
    <source>
        <dbReference type="ARBA" id="ARBA00022827"/>
    </source>
</evidence>
<dbReference type="InterPro" id="IPR003374">
    <property type="entry name" value="ApbE-like_sf"/>
</dbReference>
<evidence type="ECO:0000256" key="6">
    <source>
        <dbReference type="ARBA" id="ARBA00022723"/>
    </source>
</evidence>
<comment type="caution">
    <text evidence="11">The sequence shown here is derived from an EMBL/GenBank/DDBJ whole genome shotgun (WGS) entry which is preliminary data.</text>
</comment>
<evidence type="ECO:0000256" key="8">
    <source>
        <dbReference type="ARBA" id="ARBA00022842"/>
    </source>
</evidence>
<dbReference type="GO" id="GO:0016740">
    <property type="term" value="F:transferase activity"/>
    <property type="evidence" value="ECO:0007669"/>
    <property type="project" value="UniProtKB-KW"/>
</dbReference>
<dbReference type="PANTHER" id="PTHR30040:SF2">
    <property type="entry name" value="FAD:PROTEIN FMN TRANSFERASE"/>
    <property type="match status" value="1"/>
</dbReference>
<keyword evidence="5 11" id="KW-0808">Transferase</keyword>
<dbReference type="EC" id="2.7.1.180" evidence="2"/>
<evidence type="ECO:0000256" key="9">
    <source>
        <dbReference type="ARBA" id="ARBA00031306"/>
    </source>
</evidence>
<dbReference type="Pfam" id="PF02424">
    <property type="entry name" value="ApbE"/>
    <property type="match status" value="1"/>
</dbReference>
<dbReference type="Gene3D" id="3.10.520.10">
    <property type="entry name" value="ApbE-like domains"/>
    <property type="match status" value="1"/>
</dbReference>
<evidence type="ECO:0000256" key="2">
    <source>
        <dbReference type="ARBA" id="ARBA00011955"/>
    </source>
</evidence>
<comment type="cofactor">
    <cofactor evidence="1">
        <name>Mg(2+)</name>
        <dbReference type="ChEBI" id="CHEBI:18420"/>
    </cofactor>
</comment>
<keyword evidence="8" id="KW-0460">Magnesium</keyword>
<protein>
    <recommendedName>
        <fullName evidence="3">FAD:protein FMN transferase</fullName>
        <ecNumber evidence="2">2.7.1.180</ecNumber>
    </recommendedName>
    <alternativeName>
        <fullName evidence="9">Flavin transferase</fullName>
    </alternativeName>
</protein>
<dbReference type="Proteomes" id="UP001597399">
    <property type="component" value="Unassembled WGS sequence"/>
</dbReference>
<keyword evidence="4" id="KW-0285">Flavoprotein</keyword>
<comment type="catalytic activity">
    <reaction evidence="10">
        <text>L-threonyl-[protein] + FAD = FMN-L-threonyl-[protein] + AMP + H(+)</text>
        <dbReference type="Rhea" id="RHEA:36847"/>
        <dbReference type="Rhea" id="RHEA-COMP:11060"/>
        <dbReference type="Rhea" id="RHEA-COMP:11061"/>
        <dbReference type="ChEBI" id="CHEBI:15378"/>
        <dbReference type="ChEBI" id="CHEBI:30013"/>
        <dbReference type="ChEBI" id="CHEBI:57692"/>
        <dbReference type="ChEBI" id="CHEBI:74257"/>
        <dbReference type="ChEBI" id="CHEBI:456215"/>
        <dbReference type="EC" id="2.7.1.180"/>
    </reaction>
</comment>
<evidence type="ECO:0000256" key="5">
    <source>
        <dbReference type="ARBA" id="ARBA00022679"/>
    </source>
</evidence>
<keyword evidence="12" id="KW-1185">Reference proteome</keyword>
<evidence type="ECO:0000256" key="1">
    <source>
        <dbReference type="ARBA" id="ARBA00001946"/>
    </source>
</evidence>
<evidence type="ECO:0000256" key="3">
    <source>
        <dbReference type="ARBA" id="ARBA00016337"/>
    </source>
</evidence>
<accession>A0ABW5S4R0</accession>
<organism evidence="11 12">
    <name type="scientific">Sporolactobacillus shoreicorticis</name>
    <dbReference type="NCBI Taxonomy" id="1923877"/>
    <lineage>
        <taxon>Bacteria</taxon>
        <taxon>Bacillati</taxon>
        <taxon>Bacillota</taxon>
        <taxon>Bacilli</taxon>
        <taxon>Bacillales</taxon>
        <taxon>Sporolactobacillaceae</taxon>
        <taxon>Sporolactobacillus</taxon>
    </lineage>
</organism>
<dbReference type="PANTHER" id="PTHR30040">
    <property type="entry name" value="THIAMINE BIOSYNTHESIS LIPOPROTEIN APBE"/>
    <property type="match status" value="1"/>
</dbReference>
<evidence type="ECO:0000256" key="10">
    <source>
        <dbReference type="ARBA" id="ARBA00048540"/>
    </source>
</evidence>
<gene>
    <name evidence="11" type="ORF">ACFSUE_13275</name>
</gene>
<proteinExistence type="predicted"/>
<keyword evidence="6" id="KW-0479">Metal-binding</keyword>
<evidence type="ECO:0000313" key="11">
    <source>
        <dbReference type="EMBL" id="MFD2694587.1"/>
    </source>
</evidence>